<organism evidence="9 10">
    <name type="scientific">Aedes albopictus</name>
    <name type="common">Asian tiger mosquito</name>
    <name type="synonym">Stegomyia albopicta</name>
    <dbReference type="NCBI Taxonomy" id="7160"/>
    <lineage>
        <taxon>Eukaryota</taxon>
        <taxon>Metazoa</taxon>
        <taxon>Ecdysozoa</taxon>
        <taxon>Arthropoda</taxon>
        <taxon>Hexapoda</taxon>
        <taxon>Insecta</taxon>
        <taxon>Pterygota</taxon>
        <taxon>Neoptera</taxon>
        <taxon>Endopterygota</taxon>
        <taxon>Diptera</taxon>
        <taxon>Nematocera</taxon>
        <taxon>Culicoidea</taxon>
        <taxon>Culicidae</taxon>
        <taxon>Culicinae</taxon>
        <taxon>Aedini</taxon>
        <taxon>Aedes</taxon>
        <taxon>Stegomyia</taxon>
    </lineage>
</organism>
<dbReference type="SUPFAM" id="SSF51445">
    <property type="entry name" value="(Trans)glycosidases"/>
    <property type="match status" value="1"/>
</dbReference>
<name>A0ABM1YRI5_AEDAL</name>
<dbReference type="RefSeq" id="XP_029710459.2">
    <property type="nucleotide sequence ID" value="XM_029854599.2"/>
</dbReference>
<reference evidence="10" key="1">
    <citation type="journal article" date="2015" name="Proc. Natl. Acad. Sci. U.S.A.">
        <title>Genome sequence of the Asian Tiger mosquito, Aedes albopictus, reveals insights into its biology, genetics, and evolution.</title>
        <authorList>
            <person name="Chen X.G."/>
            <person name="Jiang X."/>
            <person name="Gu J."/>
            <person name="Xu M."/>
            <person name="Wu Y."/>
            <person name="Deng Y."/>
            <person name="Zhang C."/>
            <person name="Bonizzoni M."/>
            <person name="Dermauw W."/>
            <person name="Vontas J."/>
            <person name="Armbruster P."/>
            <person name="Huang X."/>
            <person name="Yang Y."/>
            <person name="Zhang H."/>
            <person name="He W."/>
            <person name="Peng H."/>
            <person name="Liu Y."/>
            <person name="Wu K."/>
            <person name="Chen J."/>
            <person name="Lirakis M."/>
            <person name="Topalis P."/>
            <person name="Van Leeuwen T."/>
            <person name="Hall A.B."/>
            <person name="Jiang X."/>
            <person name="Thorpe C."/>
            <person name="Mueller R.L."/>
            <person name="Sun C."/>
            <person name="Waterhouse R.M."/>
            <person name="Yan G."/>
            <person name="Tu Z.J."/>
            <person name="Fang X."/>
            <person name="James A.A."/>
        </authorList>
    </citation>
    <scope>NUCLEOTIDE SEQUENCE [LARGE SCALE GENOMIC DNA]</scope>
    <source>
        <strain evidence="10">Foshan</strain>
    </source>
</reference>
<evidence type="ECO:0000259" key="8">
    <source>
        <dbReference type="Pfam" id="PF21365"/>
    </source>
</evidence>
<reference evidence="9" key="2">
    <citation type="submission" date="2025-05" db="UniProtKB">
        <authorList>
            <consortium name="EnsemblMetazoa"/>
        </authorList>
    </citation>
    <scope>IDENTIFICATION</scope>
    <source>
        <strain evidence="9">Foshan</strain>
    </source>
</reference>
<dbReference type="SUPFAM" id="SSF51011">
    <property type="entry name" value="Glycosyl hydrolase domain"/>
    <property type="match status" value="1"/>
</dbReference>
<feature type="domain" description="Glycoside hydrolase family 31 TIM barrel" evidence="7">
    <location>
        <begin position="281"/>
        <end position="546"/>
    </location>
</feature>
<evidence type="ECO:0000256" key="4">
    <source>
        <dbReference type="ARBA" id="ARBA00023295"/>
    </source>
</evidence>
<evidence type="ECO:0000313" key="9">
    <source>
        <dbReference type="EnsemblMetazoa" id="AALFPA23_011508.P16329"/>
    </source>
</evidence>
<evidence type="ECO:0000256" key="6">
    <source>
        <dbReference type="SAM" id="SignalP"/>
    </source>
</evidence>
<evidence type="ECO:0000256" key="5">
    <source>
        <dbReference type="RuleBase" id="RU361185"/>
    </source>
</evidence>
<keyword evidence="10" id="KW-1185">Reference proteome</keyword>
<dbReference type="Gene3D" id="2.60.40.1180">
    <property type="entry name" value="Golgi alpha-mannosidase II"/>
    <property type="match status" value="1"/>
</dbReference>
<dbReference type="CDD" id="cd06592">
    <property type="entry name" value="GH31_NET37"/>
    <property type="match status" value="1"/>
</dbReference>
<dbReference type="Pfam" id="PF01055">
    <property type="entry name" value="Glyco_hydro_31_2nd"/>
    <property type="match status" value="1"/>
</dbReference>
<keyword evidence="3 5" id="KW-0378">Hydrolase</keyword>
<evidence type="ECO:0000256" key="3">
    <source>
        <dbReference type="ARBA" id="ARBA00022801"/>
    </source>
</evidence>
<dbReference type="InterPro" id="IPR048395">
    <property type="entry name" value="Glyco_hydro_31_C"/>
</dbReference>
<dbReference type="GeneID" id="109413206"/>
<dbReference type="InterPro" id="IPR050985">
    <property type="entry name" value="Alpha-glycosidase_related"/>
</dbReference>
<dbReference type="EnsemblMetazoa" id="AALFPA23_011508.R16329">
    <property type="protein sequence ID" value="AALFPA23_011508.P16329"/>
    <property type="gene ID" value="AALFPA23_011508"/>
</dbReference>
<dbReference type="InterPro" id="IPR017853">
    <property type="entry name" value="GH"/>
</dbReference>
<dbReference type="InterPro" id="IPR000322">
    <property type="entry name" value="Glyco_hydro_31_TIM"/>
</dbReference>
<keyword evidence="4 5" id="KW-0326">Glycosidase</keyword>
<comment type="similarity">
    <text evidence="1 5">Belongs to the glycosyl hydrolase 31 family.</text>
</comment>
<proteinExistence type="inferred from homology"/>
<feature type="chain" id="PRO_5046299027" evidence="6">
    <location>
        <begin position="19"/>
        <end position="645"/>
    </location>
</feature>
<evidence type="ECO:0000256" key="1">
    <source>
        <dbReference type="ARBA" id="ARBA00007806"/>
    </source>
</evidence>
<evidence type="ECO:0000259" key="7">
    <source>
        <dbReference type="Pfam" id="PF01055"/>
    </source>
</evidence>
<dbReference type="Pfam" id="PF21365">
    <property type="entry name" value="Glyco_hydro_31_3rd"/>
    <property type="match status" value="1"/>
</dbReference>
<dbReference type="Gene3D" id="3.20.20.80">
    <property type="entry name" value="Glycosidases"/>
    <property type="match status" value="1"/>
</dbReference>
<dbReference type="PANTHER" id="PTHR43053">
    <property type="entry name" value="GLYCOSIDASE FAMILY 31"/>
    <property type="match status" value="1"/>
</dbReference>
<sequence>MFPRAAIIWASILVSASASNYTLSFRSSDVVANLNTITRVLTVERDAKPVQTILMDQDLGSVTAFEQLAEGFKLTNSDGEVTEFTIDWDGEDFSLFTVARRSRHRSRMVVDCVKLGGDVNWFGGPTQFTQYWPVQKQKFNEYAYINKAEDSCNIAERYWLNSLGSFVYVDEEAPLFVDQNYGQPGYLCLEAKKSLPFDVHDDTYSFVYQIGVGRDAREAHMGAVRRILGKPTGHPAEEMVRYPIWSTWARYKKEINDTVVYVFADEIYKNGWKNGQGQIEIDDDWETCYGSLEFSSSKFPRMIHTVGVLKAKGFPRVTLWVHPFVNKDCEPVYSEAVRNDYLVRNHSGQTEAQWWNSEPEGSVHLDFTKPEVAEWFTERLKRIQSETGIHGFKFDGGEPSWMPEDPVLNGPRSKHPLLITDSYLRTVAKFEHLAEVRSARRTQDLPIFVRMNDKHSSWGTMNGLPTLIPTLLLLNMVGYPLVLPDMVGGNGYYNQFPSKEMFIRWLQATVFMPSIQFSIVPWDFDEETVRISKKMTDLHERFTPKIMERFKLSVSEGYPVNPPIWWVSPDDVEAQKVFDQFMLGDDIIAAPVVRNNVRARDIYLPEGEWVDGNIATVYVGPRWIRNYSVPLHILPYFVRKGVKIY</sequence>
<protein>
    <submittedName>
        <fullName evidence="9">Uncharacterized protein</fullName>
    </submittedName>
</protein>
<accession>A0ABM1YRI5</accession>
<feature type="domain" description="Glycosyl hydrolase family 31 C-terminal" evidence="8">
    <location>
        <begin position="557"/>
        <end position="641"/>
    </location>
</feature>
<feature type="signal peptide" evidence="6">
    <location>
        <begin position="1"/>
        <end position="18"/>
    </location>
</feature>
<evidence type="ECO:0000313" key="10">
    <source>
        <dbReference type="Proteomes" id="UP000069940"/>
    </source>
</evidence>
<evidence type="ECO:0000256" key="2">
    <source>
        <dbReference type="ARBA" id="ARBA00022729"/>
    </source>
</evidence>
<keyword evidence="2 6" id="KW-0732">Signal</keyword>
<dbReference type="PANTHER" id="PTHR43053:SF4">
    <property type="entry name" value="MYOGENESIS-REGULATING GLYCOSIDASE"/>
    <property type="match status" value="1"/>
</dbReference>
<dbReference type="Proteomes" id="UP000069940">
    <property type="component" value="Unassembled WGS sequence"/>
</dbReference>
<dbReference type="InterPro" id="IPR013780">
    <property type="entry name" value="Glyco_hydro_b"/>
</dbReference>